<feature type="transmembrane region" description="Helical" evidence="8">
    <location>
        <begin position="372"/>
        <end position="400"/>
    </location>
</feature>
<evidence type="ECO:0000256" key="2">
    <source>
        <dbReference type="ARBA" id="ARBA00009261"/>
    </source>
</evidence>
<keyword evidence="7 8" id="KW-0472">Membrane</keyword>
<keyword evidence="10" id="KW-1185">Reference proteome</keyword>
<evidence type="ECO:0000256" key="8">
    <source>
        <dbReference type="RuleBase" id="RU363064"/>
    </source>
</evidence>
<feature type="transmembrane region" description="Helical" evidence="8">
    <location>
        <begin position="36"/>
        <end position="57"/>
    </location>
</feature>
<evidence type="ECO:0000313" key="10">
    <source>
        <dbReference type="Proteomes" id="UP001314181"/>
    </source>
</evidence>
<protein>
    <submittedName>
        <fullName evidence="9">Alanine or glycine:cation symporter, AGCS family</fullName>
    </submittedName>
</protein>
<feature type="transmembrane region" description="Helical" evidence="8">
    <location>
        <begin position="244"/>
        <end position="264"/>
    </location>
</feature>
<feature type="transmembrane region" description="Helical" evidence="8">
    <location>
        <begin position="329"/>
        <end position="352"/>
    </location>
</feature>
<evidence type="ECO:0000256" key="1">
    <source>
        <dbReference type="ARBA" id="ARBA00004651"/>
    </source>
</evidence>
<feature type="transmembrane region" description="Helical" evidence="8">
    <location>
        <begin position="172"/>
        <end position="192"/>
    </location>
</feature>
<evidence type="ECO:0000256" key="7">
    <source>
        <dbReference type="ARBA" id="ARBA00023136"/>
    </source>
</evidence>
<keyword evidence="8" id="KW-0997">Cell inner membrane</keyword>
<accession>A0ABM9N982</accession>
<feature type="transmembrane region" description="Helical" evidence="8">
    <location>
        <begin position="119"/>
        <end position="139"/>
    </location>
</feature>
<evidence type="ECO:0000256" key="4">
    <source>
        <dbReference type="ARBA" id="ARBA00022475"/>
    </source>
</evidence>
<sequence>MNTALELASTNNFVDYFNTFVNNTNTLLDKILFFKIYGFPFLILIAILAFIACNFLFNFVSIRLFKHSIDVVRGKYTSLDDPGSITHSQAIFTAALSTVGLGSVAGVAFAITIGGPGSIFWIMFAGWLGMSAKFAEVTLGHKYRTFKEDGLISGGPFLYMRKGMAEVGWKKIGATLGAIYAVTMMLTSFGAANMFQTNQAALVISSDFPLLASHPTLITLIIVVPIAIVVLGNAKSIAKLAGSVVPFMTVFYIVASIIVLTVNYKNLIPSLMLIIKDAFAPQAFVGGVVGSMVAGFSRAVFATESGGGTAAIAHAPSKTKEPIREGTTVFLEVILALTVCLMTGLVIVATNVHQDIDCAKGVLLTKAAFKTVHPYFAVVLTIAVYFLAVTTVMGWGYFGTMACLYVFGNKGVIFYKIIFLLVAWCGAATGEADHVIKLCDYIWAIVMLPNLFCVLFMSPMIRNDLKSYVDRYKAGSFKANFK</sequence>
<keyword evidence="5 8" id="KW-0812">Transmembrane</keyword>
<organism evidence="9 10">
    <name type="scientific">Candidatus Xenohaliotis californiensis</name>
    <dbReference type="NCBI Taxonomy" id="84677"/>
    <lineage>
        <taxon>Bacteria</taxon>
        <taxon>Pseudomonadati</taxon>
        <taxon>Pseudomonadota</taxon>
        <taxon>Alphaproteobacteria</taxon>
        <taxon>Rickettsiales</taxon>
        <taxon>Anaplasmataceae</taxon>
        <taxon>Candidatus Xenohaliotis</taxon>
    </lineage>
</organism>
<keyword evidence="6 8" id="KW-1133">Transmembrane helix</keyword>
<dbReference type="PANTHER" id="PTHR30330:SF3">
    <property type="entry name" value="TRANSCRIPTIONAL REGULATOR, LRP FAMILY"/>
    <property type="match status" value="1"/>
</dbReference>
<evidence type="ECO:0000256" key="6">
    <source>
        <dbReference type="ARBA" id="ARBA00022989"/>
    </source>
</evidence>
<dbReference type="RefSeq" id="WP_338364770.1">
    <property type="nucleotide sequence ID" value="NZ_CAWVOK010000033.1"/>
</dbReference>
<evidence type="ECO:0000256" key="3">
    <source>
        <dbReference type="ARBA" id="ARBA00022448"/>
    </source>
</evidence>
<feature type="transmembrane region" description="Helical" evidence="8">
    <location>
        <begin position="90"/>
        <end position="113"/>
    </location>
</feature>
<dbReference type="PRINTS" id="PR00175">
    <property type="entry name" value="NAALASMPORT"/>
</dbReference>
<keyword evidence="3 8" id="KW-0813">Transport</keyword>
<feature type="transmembrane region" description="Helical" evidence="8">
    <location>
        <begin position="441"/>
        <end position="461"/>
    </location>
</feature>
<keyword evidence="8" id="KW-0769">Symport</keyword>
<evidence type="ECO:0000256" key="5">
    <source>
        <dbReference type="ARBA" id="ARBA00022692"/>
    </source>
</evidence>
<proteinExistence type="inferred from homology"/>
<dbReference type="NCBIfam" id="TIGR00835">
    <property type="entry name" value="agcS"/>
    <property type="match status" value="1"/>
</dbReference>
<comment type="similarity">
    <text evidence="2 8">Belongs to the alanine or glycine:cation symporter (AGCS) (TC 2.A.25) family.</text>
</comment>
<keyword evidence="4" id="KW-1003">Cell membrane</keyword>
<dbReference type="PANTHER" id="PTHR30330">
    <property type="entry name" value="AGSS FAMILY TRANSPORTER, SODIUM-ALANINE"/>
    <property type="match status" value="1"/>
</dbReference>
<feature type="transmembrane region" description="Helical" evidence="8">
    <location>
        <begin position="412"/>
        <end position="429"/>
    </location>
</feature>
<feature type="transmembrane region" description="Helical" evidence="8">
    <location>
        <begin position="212"/>
        <end position="232"/>
    </location>
</feature>
<name>A0ABM9N982_9RICK</name>
<dbReference type="Proteomes" id="UP001314181">
    <property type="component" value="Unassembled WGS sequence"/>
</dbReference>
<comment type="caution">
    <text evidence="9">The sequence shown here is derived from an EMBL/GenBank/DDBJ whole genome shotgun (WGS) entry which is preliminary data.</text>
</comment>
<dbReference type="EMBL" id="CAWVOK010000033">
    <property type="protein sequence ID" value="CAK8163507.1"/>
    <property type="molecule type" value="Genomic_DNA"/>
</dbReference>
<comment type="subcellular location">
    <subcellularLocation>
        <location evidence="8">Cell inner membrane</location>
        <topology evidence="8">Multi-pass membrane protein</topology>
    </subcellularLocation>
    <subcellularLocation>
        <location evidence="1">Cell membrane</location>
        <topology evidence="1">Multi-pass membrane protein</topology>
    </subcellularLocation>
</comment>
<reference evidence="9 10" key="1">
    <citation type="submission" date="2024-01" db="EMBL/GenBank/DDBJ databases">
        <authorList>
            <person name="Kunselman E."/>
        </authorList>
    </citation>
    <scope>NUCLEOTIDE SEQUENCE [LARGE SCALE GENOMIC DNA]</scope>
    <source>
        <strain evidence="9">2 abalone samples</strain>
    </source>
</reference>
<dbReference type="InterPro" id="IPR001463">
    <property type="entry name" value="Na/Ala_symport"/>
</dbReference>
<evidence type="ECO:0000313" key="9">
    <source>
        <dbReference type="EMBL" id="CAK8163507.1"/>
    </source>
</evidence>
<feature type="transmembrane region" description="Helical" evidence="8">
    <location>
        <begin position="284"/>
        <end position="301"/>
    </location>
</feature>
<gene>
    <name evidence="9" type="ORF">CAXC1_70031</name>
</gene>
<dbReference type="Pfam" id="PF01235">
    <property type="entry name" value="Na_Ala_symp"/>
    <property type="match status" value="1"/>
</dbReference>